<comment type="similarity">
    <text evidence="5">Belongs to the glycosyl hydrolase 26 family.</text>
</comment>
<organism evidence="7 8">
    <name type="scientific">Teichococcus oryzae</name>
    <dbReference type="NCBI Taxonomy" id="1608942"/>
    <lineage>
        <taxon>Bacteria</taxon>
        <taxon>Pseudomonadati</taxon>
        <taxon>Pseudomonadota</taxon>
        <taxon>Alphaproteobacteria</taxon>
        <taxon>Acetobacterales</taxon>
        <taxon>Roseomonadaceae</taxon>
        <taxon>Roseomonas</taxon>
    </lineage>
</organism>
<dbReference type="SUPFAM" id="SSF51445">
    <property type="entry name" value="(Trans)glycosidases"/>
    <property type="match status" value="1"/>
</dbReference>
<evidence type="ECO:0000313" key="8">
    <source>
        <dbReference type="Proteomes" id="UP000322110"/>
    </source>
</evidence>
<evidence type="ECO:0000256" key="5">
    <source>
        <dbReference type="PROSITE-ProRule" id="PRU01100"/>
    </source>
</evidence>
<keyword evidence="3 5" id="KW-0378">Hydrolase</keyword>
<comment type="caution">
    <text evidence="7">The sequence shown here is derived from an EMBL/GenBank/DDBJ whole genome shotgun (WGS) entry which is preliminary data.</text>
</comment>
<dbReference type="InterPro" id="IPR011049">
    <property type="entry name" value="Serralysin-like_metalloprot_C"/>
</dbReference>
<dbReference type="GO" id="GO:0005576">
    <property type="term" value="C:extracellular region"/>
    <property type="evidence" value="ECO:0007669"/>
    <property type="project" value="UniProtKB-SubCell"/>
</dbReference>
<protein>
    <recommendedName>
        <fullName evidence="6">GH26 domain-containing protein</fullName>
    </recommendedName>
</protein>
<feature type="active site" description="Proton donor" evidence="5">
    <location>
        <position position="109"/>
    </location>
</feature>
<dbReference type="Pfam" id="PF00353">
    <property type="entry name" value="HemolysinCabind"/>
    <property type="match status" value="6"/>
</dbReference>
<comment type="subcellular location">
    <subcellularLocation>
        <location evidence="1">Secreted</location>
    </subcellularLocation>
</comment>
<dbReference type="OrthoDB" id="7230458at2"/>
<dbReference type="PROSITE" id="PS51764">
    <property type="entry name" value="GH26"/>
    <property type="match status" value="1"/>
</dbReference>
<dbReference type="InterPro" id="IPR001343">
    <property type="entry name" value="Hemolysn_Ca-bd"/>
</dbReference>
<evidence type="ECO:0000259" key="6">
    <source>
        <dbReference type="PROSITE" id="PS51764"/>
    </source>
</evidence>
<evidence type="ECO:0000256" key="2">
    <source>
        <dbReference type="ARBA" id="ARBA00022525"/>
    </source>
</evidence>
<dbReference type="RefSeq" id="WP_149812864.1">
    <property type="nucleotide sequence ID" value="NZ_VUKA01000007.1"/>
</dbReference>
<sequence>MTALGVYIDNSKQLVYDFEAWLGREVDFVHAVVGYGNWADYLSSAKWSISTLWNGLDRDIFWSVPIISREGNLGSAATGAYNEYYKQVAEVILAGTPGSDKIYVRTGWEANGSWFFWSAVGKEEAFKGAFRQFVETFREVSDRFIFEWNISQTSGGLDPASIYPGDDYVDIIGMDFYYKPEFHGHDPVKAFNFIRDDTYGLKWLEDFAAAHNKPTSYSEWGVQGDYSAEYVRLVKEWFDSHDVVLQSLWDSNAQYPGKLSDNSDPLTGDAYRENFSGPTVVELPGDLSPPSSTAPADSNVAKASGAWMFQTWGGTNWNGTAANDWHQSSGKGDDIMKGGLGDDTYVVMNLNDRIVEAAGEGTDTVSTWLASYTLPDHVENLTFTGNSWSNGTGNALANIIIGNNSNNVLNGKSGNDVLTGGGGKDTFVVAKGDGNDVITDFTAGQDLIRLEGFTFASFTALKAGAVQQGASTVLNLGGGQILTLEGFALADLTASAISTNYLPVYSGNSTTKPMTSALWTTQSWGGTNWVGSEGNDWHQSGGAGADVMKGGRGDDTYVISSATDKVVEAAGEGVDTVSTWIGSYTLPDNVENLSFFGYGWSNGTGNALANIITGNDGNNILNGKGGNDILTGGKGRDTFVIARGEGSDIITDFTAGEDMLSFEDLSGINSFSALKAAGTQSGANTVFKLGNGQVLTLENVRLDALTADDVAFKPSIATPQPPPVTTSTAMASGTWVTKSWGTSAKENWTGTDGNDWRQSNGGGDVMAGGLGDDTYIVFEVNDKVVEFAGGGIDTVSTWIGNYTLPDHVENLTFTGTGWSNGTGNALANIITGNDSPNTLNGGGGNDILTGGKGNDTFLIVKGEGNDTITDFEARSASSPSGDLLKLQGFGSGASLTNNGEVWEIRTADGTSQYVTLIGITSLTSADYTFV</sequence>
<dbReference type="Gene3D" id="2.150.10.10">
    <property type="entry name" value="Serralysin-like metalloprotease, C-terminal"/>
    <property type="match status" value="4"/>
</dbReference>
<dbReference type="SUPFAM" id="SSF51120">
    <property type="entry name" value="beta-Roll"/>
    <property type="match status" value="3"/>
</dbReference>
<dbReference type="PRINTS" id="PR00313">
    <property type="entry name" value="CABNDNGRPT"/>
</dbReference>
<dbReference type="InterPro" id="IPR050557">
    <property type="entry name" value="RTX_toxin/Mannuronan_C5-epim"/>
</dbReference>
<keyword evidence="8" id="KW-1185">Reference proteome</keyword>
<accession>A0A5B2TEY8</accession>
<feature type="domain" description="GH26" evidence="6">
    <location>
        <begin position="1"/>
        <end position="284"/>
    </location>
</feature>
<dbReference type="PANTHER" id="PTHR38340:SF1">
    <property type="entry name" value="S-LAYER PROTEIN"/>
    <property type="match status" value="1"/>
</dbReference>
<evidence type="ECO:0000256" key="4">
    <source>
        <dbReference type="ARBA" id="ARBA00023295"/>
    </source>
</evidence>
<proteinExistence type="inferred from homology"/>
<evidence type="ECO:0000313" key="7">
    <source>
        <dbReference type="EMBL" id="KAA2212458.1"/>
    </source>
</evidence>
<dbReference type="EMBL" id="VUKA01000007">
    <property type="protein sequence ID" value="KAA2212458.1"/>
    <property type="molecule type" value="Genomic_DNA"/>
</dbReference>
<dbReference type="Gene3D" id="3.20.20.80">
    <property type="entry name" value="Glycosidases"/>
    <property type="match status" value="1"/>
</dbReference>
<reference evidence="7 8" key="1">
    <citation type="journal article" date="2015" name="Int. J. Syst. Evol. Microbiol.">
        <title>Roseomonas oryzae sp. nov., isolated from paddy rhizosphere soil.</title>
        <authorList>
            <person name="Ramaprasad E.V."/>
            <person name="Sasikala Ch."/>
            <person name="Ramana Ch.V."/>
        </authorList>
    </citation>
    <scope>NUCLEOTIDE SEQUENCE [LARGE SCALE GENOMIC DNA]</scope>
    <source>
        <strain evidence="7 8">KCTC 42542</strain>
    </source>
</reference>
<dbReference type="InterPro" id="IPR022790">
    <property type="entry name" value="GH26_dom"/>
</dbReference>
<evidence type="ECO:0000256" key="3">
    <source>
        <dbReference type="ARBA" id="ARBA00022801"/>
    </source>
</evidence>
<dbReference type="PANTHER" id="PTHR38340">
    <property type="entry name" value="S-LAYER PROTEIN"/>
    <property type="match status" value="1"/>
</dbReference>
<dbReference type="InterPro" id="IPR017853">
    <property type="entry name" value="GH"/>
</dbReference>
<dbReference type="AlphaFoldDB" id="A0A5B2TEY8"/>
<name>A0A5B2TEY8_9PROT</name>
<keyword evidence="2" id="KW-0964">Secreted</keyword>
<keyword evidence="4 5" id="KW-0326">Glycosidase</keyword>
<feature type="active site" description="Nucleophile" evidence="5">
    <location>
        <position position="219"/>
    </location>
</feature>
<dbReference type="GO" id="GO:0005509">
    <property type="term" value="F:calcium ion binding"/>
    <property type="evidence" value="ECO:0007669"/>
    <property type="project" value="InterPro"/>
</dbReference>
<dbReference type="Proteomes" id="UP000322110">
    <property type="component" value="Unassembled WGS sequence"/>
</dbReference>
<dbReference type="Pfam" id="PF02156">
    <property type="entry name" value="Glyco_hydro_26"/>
    <property type="match status" value="1"/>
</dbReference>
<evidence type="ECO:0000256" key="1">
    <source>
        <dbReference type="ARBA" id="ARBA00004613"/>
    </source>
</evidence>
<dbReference type="GO" id="GO:0004553">
    <property type="term" value="F:hydrolase activity, hydrolyzing O-glycosyl compounds"/>
    <property type="evidence" value="ECO:0007669"/>
    <property type="project" value="InterPro"/>
</dbReference>
<gene>
    <name evidence="7" type="ORF">F0Q34_14090</name>
</gene>